<dbReference type="SUPFAM" id="SSF102405">
    <property type="entry name" value="MCP/YpsA-like"/>
    <property type="match status" value="1"/>
</dbReference>
<dbReference type="GO" id="GO:0008714">
    <property type="term" value="F:AMP nucleosidase activity"/>
    <property type="evidence" value="ECO:0007669"/>
    <property type="project" value="UniProtKB-EC"/>
</dbReference>
<dbReference type="GO" id="GO:0005829">
    <property type="term" value="C:cytosol"/>
    <property type="evidence" value="ECO:0007669"/>
    <property type="project" value="TreeGrafter"/>
</dbReference>
<proteinExistence type="inferred from homology"/>
<protein>
    <recommendedName>
        <fullName evidence="3">Cytokinin riboside 5'-monophosphate phosphoribohydrolase</fullName>
        <ecNumber evidence="3">3.2.2.n1</ecNumber>
    </recommendedName>
</protein>
<dbReference type="InterPro" id="IPR005269">
    <property type="entry name" value="LOG"/>
</dbReference>
<keyword evidence="3" id="KW-0203">Cytokinin biosynthesis</keyword>
<reference evidence="4 5" key="1">
    <citation type="submission" date="2020-10" db="EMBL/GenBank/DDBJ databases">
        <title>Campylobacter and Helicobacter PacBio genomes.</title>
        <authorList>
            <person name="Lane C."/>
        </authorList>
    </citation>
    <scope>NUCLEOTIDE SEQUENCE [LARGE SCALE GENOMIC DNA]</scope>
    <source>
        <strain evidence="4 5">2016D-0077</strain>
    </source>
</reference>
<comment type="similarity">
    <text evidence="2 3">Belongs to the LOG family.</text>
</comment>
<dbReference type="EMBL" id="CP063078">
    <property type="protein sequence ID" value="QOQ86904.1"/>
    <property type="molecule type" value="Genomic_DNA"/>
</dbReference>
<dbReference type="EC" id="3.2.2.n1" evidence="3"/>
<evidence type="ECO:0000256" key="1">
    <source>
        <dbReference type="ARBA" id="ARBA00000274"/>
    </source>
</evidence>
<keyword evidence="5" id="KW-1185">Reference proteome</keyword>
<evidence type="ECO:0000313" key="5">
    <source>
        <dbReference type="Proteomes" id="UP000594749"/>
    </source>
</evidence>
<dbReference type="GO" id="GO:0009691">
    <property type="term" value="P:cytokinin biosynthetic process"/>
    <property type="evidence" value="ECO:0007669"/>
    <property type="project" value="UniProtKB-UniRule"/>
</dbReference>
<dbReference type="NCBIfam" id="TIGR00730">
    <property type="entry name" value="Rossman fold protein, TIGR00730 family"/>
    <property type="match status" value="1"/>
</dbReference>
<dbReference type="InterPro" id="IPR031100">
    <property type="entry name" value="LOG_fam"/>
</dbReference>
<accession>A0A7M1LFQ3</accession>
<dbReference type="OrthoDB" id="9801098at2"/>
<name>A0A7M1LFQ3_9BACT</name>
<dbReference type="RefSeq" id="WP_025803728.1">
    <property type="nucleotide sequence ID" value="NZ_CP053842.1"/>
</dbReference>
<organism evidence="4 5">
    <name type="scientific">Campylobacter corcagiensis</name>
    <dbReference type="NCBI Taxonomy" id="1448857"/>
    <lineage>
        <taxon>Bacteria</taxon>
        <taxon>Pseudomonadati</taxon>
        <taxon>Campylobacterota</taxon>
        <taxon>Epsilonproteobacteria</taxon>
        <taxon>Campylobacterales</taxon>
        <taxon>Campylobacteraceae</taxon>
        <taxon>Campylobacter</taxon>
    </lineage>
</organism>
<dbReference type="AlphaFoldDB" id="A0A7M1LFQ3"/>
<dbReference type="PANTHER" id="PTHR31223:SF70">
    <property type="entry name" value="LOG FAMILY PROTEIN YJL055W"/>
    <property type="match status" value="1"/>
</dbReference>
<gene>
    <name evidence="4" type="ORF">IMC76_06730</name>
</gene>
<keyword evidence="3" id="KW-0378">Hydrolase</keyword>
<dbReference type="Proteomes" id="UP000594749">
    <property type="component" value="Chromosome"/>
</dbReference>
<sequence>MRVTIFCGSSSGNENFVNVARNFGEYLGLTGHTVIYGGGSVGLMGAVAEGVMSKNGEIIGIIPERLYDREAGNENITNLITVKTMHQRKALLSEMCEAFVILPGGLGTLEELFEVWTHAQLGYHQKPIAFLNIDGYYDGLFDFVKFVSKSGFIDKKFVDMVIVKKNYEKLMECLKNYKAPESKY</sequence>
<dbReference type="Gene3D" id="3.40.50.450">
    <property type="match status" value="1"/>
</dbReference>
<comment type="catalytic activity">
    <reaction evidence="1">
        <text>AMP + H2O = D-ribose 5-phosphate + adenine</text>
        <dbReference type="Rhea" id="RHEA:20129"/>
        <dbReference type="ChEBI" id="CHEBI:15377"/>
        <dbReference type="ChEBI" id="CHEBI:16708"/>
        <dbReference type="ChEBI" id="CHEBI:78346"/>
        <dbReference type="ChEBI" id="CHEBI:456215"/>
        <dbReference type="EC" id="3.2.2.4"/>
    </reaction>
</comment>
<evidence type="ECO:0000256" key="3">
    <source>
        <dbReference type="RuleBase" id="RU363015"/>
    </source>
</evidence>
<evidence type="ECO:0000313" key="4">
    <source>
        <dbReference type="EMBL" id="QOQ86904.1"/>
    </source>
</evidence>
<evidence type="ECO:0000256" key="2">
    <source>
        <dbReference type="ARBA" id="ARBA00006763"/>
    </source>
</evidence>
<dbReference type="PANTHER" id="PTHR31223">
    <property type="entry name" value="LOG FAMILY PROTEIN YJL055W"/>
    <property type="match status" value="1"/>
</dbReference>
<dbReference type="Pfam" id="PF03641">
    <property type="entry name" value="Lysine_decarbox"/>
    <property type="match status" value="1"/>
</dbReference>